<evidence type="ECO:0000313" key="4">
    <source>
        <dbReference type="Proteomes" id="UP000580250"/>
    </source>
</evidence>
<sequence length="81" mass="9692">MSILPLKTQKLLFLLLIFLIFFIHQQSSLKISKDLPEGHKQNINKRNEKHKGDHDDLNYRRGYSRFEEDTRFHDDLGILNI</sequence>
<feature type="chain" id="PRO_5028424173" evidence="2">
    <location>
        <begin position="29"/>
        <end position="81"/>
    </location>
</feature>
<dbReference type="AlphaFoldDB" id="A0A6V7WXY1"/>
<gene>
    <name evidence="3" type="ORF">MENT_LOCUS44743</name>
</gene>
<organism evidence="3 4">
    <name type="scientific">Meloidogyne enterolobii</name>
    <name type="common">Root-knot nematode worm</name>
    <name type="synonym">Meloidogyne mayaguensis</name>
    <dbReference type="NCBI Taxonomy" id="390850"/>
    <lineage>
        <taxon>Eukaryota</taxon>
        <taxon>Metazoa</taxon>
        <taxon>Ecdysozoa</taxon>
        <taxon>Nematoda</taxon>
        <taxon>Chromadorea</taxon>
        <taxon>Rhabditida</taxon>
        <taxon>Tylenchina</taxon>
        <taxon>Tylenchomorpha</taxon>
        <taxon>Tylenchoidea</taxon>
        <taxon>Meloidogynidae</taxon>
        <taxon>Meloidogyninae</taxon>
        <taxon>Meloidogyne</taxon>
    </lineage>
</organism>
<evidence type="ECO:0000313" key="3">
    <source>
        <dbReference type="EMBL" id="CAD2191885.1"/>
    </source>
</evidence>
<proteinExistence type="predicted"/>
<protein>
    <submittedName>
        <fullName evidence="3">Uncharacterized protein</fullName>
    </submittedName>
</protein>
<dbReference type="Proteomes" id="UP000580250">
    <property type="component" value="Unassembled WGS sequence"/>
</dbReference>
<feature type="signal peptide" evidence="2">
    <location>
        <begin position="1"/>
        <end position="28"/>
    </location>
</feature>
<evidence type="ECO:0000256" key="2">
    <source>
        <dbReference type="SAM" id="SignalP"/>
    </source>
</evidence>
<reference evidence="3 4" key="1">
    <citation type="submission" date="2020-08" db="EMBL/GenBank/DDBJ databases">
        <authorList>
            <person name="Koutsovoulos G."/>
            <person name="Danchin GJ E."/>
        </authorList>
    </citation>
    <scope>NUCLEOTIDE SEQUENCE [LARGE SCALE GENOMIC DNA]</scope>
</reference>
<comment type="caution">
    <text evidence="3">The sequence shown here is derived from an EMBL/GenBank/DDBJ whole genome shotgun (WGS) entry which is preliminary data.</text>
</comment>
<keyword evidence="2" id="KW-0732">Signal</keyword>
<feature type="region of interest" description="Disordered" evidence="1">
    <location>
        <begin position="36"/>
        <end position="56"/>
    </location>
</feature>
<name>A0A6V7WXY1_MELEN</name>
<evidence type="ECO:0000256" key="1">
    <source>
        <dbReference type="SAM" id="MobiDB-lite"/>
    </source>
</evidence>
<accession>A0A6V7WXY1</accession>
<dbReference type="EMBL" id="CAJEWN010000907">
    <property type="protein sequence ID" value="CAD2191885.1"/>
    <property type="molecule type" value="Genomic_DNA"/>
</dbReference>